<dbReference type="Pfam" id="PF09723">
    <property type="entry name" value="Zn_ribbon_8"/>
    <property type="match status" value="1"/>
</dbReference>
<organism evidence="2">
    <name type="scientific">marine metagenome</name>
    <dbReference type="NCBI Taxonomy" id="408172"/>
    <lineage>
        <taxon>unclassified sequences</taxon>
        <taxon>metagenomes</taxon>
        <taxon>ecological metagenomes</taxon>
    </lineage>
</organism>
<accession>A0A381XZU1</accession>
<proteinExistence type="predicted"/>
<reference evidence="2" key="1">
    <citation type="submission" date="2018-05" db="EMBL/GenBank/DDBJ databases">
        <authorList>
            <person name="Lanie J.A."/>
            <person name="Ng W.-L."/>
            <person name="Kazmierczak K.M."/>
            <person name="Andrzejewski T.M."/>
            <person name="Davidsen T.M."/>
            <person name="Wayne K.J."/>
            <person name="Tettelin H."/>
            <person name="Glass J.I."/>
            <person name="Rusch D."/>
            <person name="Podicherti R."/>
            <person name="Tsui H.-C.T."/>
            <person name="Winkler M.E."/>
        </authorList>
    </citation>
    <scope>NUCLEOTIDE SEQUENCE</scope>
</reference>
<dbReference type="EMBL" id="UINC01016886">
    <property type="protein sequence ID" value="SVA69962.1"/>
    <property type="molecule type" value="Genomic_DNA"/>
</dbReference>
<protein>
    <recommendedName>
        <fullName evidence="1">Putative regulatory protein FmdB zinc ribbon domain-containing protein</fullName>
    </recommendedName>
</protein>
<dbReference type="SMART" id="SM00834">
    <property type="entry name" value="CxxC_CXXC_SSSS"/>
    <property type="match status" value="1"/>
</dbReference>
<evidence type="ECO:0000313" key="2">
    <source>
        <dbReference type="EMBL" id="SVA69962.1"/>
    </source>
</evidence>
<evidence type="ECO:0000259" key="1">
    <source>
        <dbReference type="SMART" id="SM00834"/>
    </source>
</evidence>
<gene>
    <name evidence="2" type="ORF">METZ01_LOCUS122816</name>
</gene>
<name>A0A381XZU1_9ZZZZ</name>
<sequence>MPMYDYQCAHCGHLFEELVFSSSVADTKIICPDCNKQEAKRQLSAPAVAVGGGSFEAACEKPGCSTPAGFT</sequence>
<dbReference type="NCBIfam" id="TIGR02605">
    <property type="entry name" value="CxxC_CxxC_SSSS"/>
    <property type="match status" value="1"/>
</dbReference>
<feature type="domain" description="Putative regulatory protein FmdB zinc ribbon" evidence="1">
    <location>
        <begin position="1"/>
        <end position="44"/>
    </location>
</feature>
<dbReference type="AlphaFoldDB" id="A0A381XZU1"/>
<dbReference type="InterPro" id="IPR013429">
    <property type="entry name" value="Regulatory_FmdB_Zinc_ribbon"/>
</dbReference>